<dbReference type="Gene3D" id="4.10.240.10">
    <property type="entry name" value="Zn(2)-C6 fungal-type DNA-binding domain"/>
    <property type="match status" value="1"/>
</dbReference>
<gene>
    <name evidence="5" type="ORF">MCHLO_15823</name>
</gene>
<protein>
    <recommendedName>
        <fullName evidence="4">Zn(2)-C6 fungal-type domain-containing protein</fullName>
    </recommendedName>
</protein>
<dbReference type="PANTHER" id="PTHR31001">
    <property type="entry name" value="UNCHARACTERIZED TRANSCRIPTIONAL REGULATORY PROTEIN"/>
    <property type="match status" value="1"/>
</dbReference>
<feature type="compositionally biased region" description="Low complexity" evidence="3">
    <location>
        <begin position="490"/>
        <end position="517"/>
    </location>
</feature>
<keyword evidence="2" id="KW-0539">Nucleus</keyword>
<dbReference type="PROSITE" id="PS00463">
    <property type="entry name" value="ZN2_CY6_FUNGAL_1"/>
    <property type="match status" value="1"/>
</dbReference>
<keyword evidence="6" id="KW-1185">Reference proteome</keyword>
<dbReference type="CDD" id="cd00067">
    <property type="entry name" value="GAL4"/>
    <property type="match status" value="1"/>
</dbReference>
<accession>A0ABQ0M851</accession>
<evidence type="ECO:0000313" key="6">
    <source>
        <dbReference type="Proteomes" id="UP000815677"/>
    </source>
</evidence>
<evidence type="ECO:0000256" key="1">
    <source>
        <dbReference type="ARBA" id="ARBA00004123"/>
    </source>
</evidence>
<dbReference type="Proteomes" id="UP000815677">
    <property type="component" value="Unassembled WGS sequence"/>
</dbReference>
<dbReference type="Pfam" id="PF00172">
    <property type="entry name" value="Zn_clus"/>
    <property type="match status" value="1"/>
</dbReference>
<evidence type="ECO:0000259" key="4">
    <source>
        <dbReference type="PROSITE" id="PS50048"/>
    </source>
</evidence>
<evidence type="ECO:0000313" key="5">
    <source>
        <dbReference type="EMBL" id="GAT59550.1"/>
    </source>
</evidence>
<dbReference type="InterPro" id="IPR001138">
    <property type="entry name" value="Zn2Cys6_DnaBD"/>
</dbReference>
<feature type="compositionally biased region" description="Low complexity" evidence="3">
    <location>
        <begin position="585"/>
        <end position="598"/>
    </location>
</feature>
<dbReference type="SMART" id="SM00066">
    <property type="entry name" value="GAL4"/>
    <property type="match status" value="1"/>
</dbReference>
<proteinExistence type="predicted"/>
<sequence length="716" mass="75597">MRTRSRSRLTRLPHLRFATPPPESRFRRARGYKSICLSCIEAANASHGKRSLVMPKSHRIANLAGWVRSLGLAQTGLRAVVITRTQARIWAHPDTEDCLSRRSRAGGKRWHGQTSNKDQGAFFPASAFAPPLPQSQTPSFSAAFRPSSPLTTRTGTRTHTISRTRPSLKTPPPLATISAHTHNTDAQDGRRKRRMDVEYGALETDHRKRRRNRTTQSCLNCHTSKRKCDRKRPCQRCIQLGLTGLCVYEIDDPALRDDPSLDENTRLRNRIAELESLVRELRGKPHPRWADAALHSSSADPNEKWHSRASKQLQQPHAGPSSASSSSYQPPSSLGKRRLSSPGRHHHSHGPHGLLPPIKTEADLGGSLYRLGVGSGLDGDLDGNGVTPPPSSAPPRYFSSSGLGLMDDEDDAAYCPCRHNGGGTFANLSHALDNALAVSRGYHAQGHGGCALWRRMLELGRVLGSTEPTSATTYDLTSSGSGSGTPPLPLSHSLPGSLDDNGAPPGTAGSTSSSHSHTNNHTHTHNPANNTNPSLLSPLSTGTSASFPLPPTNAAGPGSPHSSASASGSGGGTGSPGSFHHSHAAAHAQSHSQQTQGTPGPGPGSTNGGGGSPGEWGGYTSVGVGGSSYFHDVGVGVGVHHGYTSHAAAHQQHQHQLSPGIMPVSLPMSGLGLIHNGHGGGMSMNGHGGHHHASHHVSVHGHGAQGMPMYGHGVMS</sequence>
<dbReference type="InterPro" id="IPR050613">
    <property type="entry name" value="Sec_Metabolite_Reg"/>
</dbReference>
<evidence type="ECO:0000256" key="2">
    <source>
        <dbReference type="ARBA" id="ARBA00023242"/>
    </source>
</evidence>
<reference evidence="5" key="1">
    <citation type="submission" date="2014-09" db="EMBL/GenBank/DDBJ databases">
        <title>Genome sequence of the luminous mushroom Mycena chlorophos for searching fungal bioluminescence genes.</title>
        <authorList>
            <person name="Tanaka Y."/>
            <person name="Kasuga D."/>
            <person name="Oba Y."/>
            <person name="Hase S."/>
            <person name="Sato K."/>
            <person name="Oba Y."/>
            <person name="Sakakibara Y."/>
        </authorList>
    </citation>
    <scope>NUCLEOTIDE SEQUENCE</scope>
</reference>
<feature type="region of interest" description="Disordered" evidence="3">
    <location>
        <begin position="292"/>
        <end position="361"/>
    </location>
</feature>
<feature type="region of interest" description="Disordered" evidence="3">
    <location>
        <begin position="467"/>
        <end position="618"/>
    </location>
</feature>
<organism evidence="5 6">
    <name type="scientific">Mycena chlorophos</name>
    <name type="common">Agaric fungus</name>
    <name type="synonym">Agaricus chlorophos</name>
    <dbReference type="NCBI Taxonomy" id="658473"/>
    <lineage>
        <taxon>Eukaryota</taxon>
        <taxon>Fungi</taxon>
        <taxon>Dikarya</taxon>
        <taxon>Basidiomycota</taxon>
        <taxon>Agaricomycotina</taxon>
        <taxon>Agaricomycetes</taxon>
        <taxon>Agaricomycetidae</taxon>
        <taxon>Agaricales</taxon>
        <taxon>Marasmiineae</taxon>
        <taxon>Mycenaceae</taxon>
        <taxon>Mycena</taxon>
    </lineage>
</organism>
<dbReference type="PROSITE" id="PS50048">
    <property type="entry name" value="ZN2_CY6_FUNGAL_2"/>
    <property type="match status" value="1"/>
</dbReference>
<feature type="domain" description="Zn(2)-C6 fungal-type" evidence="4">
    <location>
        <begin position="217"/>
        <end position="248"/>
    </location>
</feature>
<dbReference type="SUPFAM" id="SSF57701">
    <property type="entry name" value="Zn2/Cys6 DNA-binding domain"/>
    <property type="match status" value="1"/>
</dbReference>
<feature type="compositionally biased region" description="Low complexity" evidence="3">
    <location>
        <begin position="525"/>
        <end position="546"/>
    </location>
</feature>
<feature type="region of interest" description="Disordered" evidence="3">
    <location>
        <begin position="130"/>
        <end position="192"/>
    </location>
</feature>
<name>A0ABQ0M851_MYCCL</name>
<comment type="subcellular location">
    <subcellularLocation>
        <location evidence="1">Nucleus</location>
    </subcellularLocation>
</comment>
<evidence type="ECO:0000256" key="3">
    <source>
        <dbReference type="SAM" id="MobiDB-lite"/>
    </source>
</evidence>
<feature type="compositionally biased region" description="Basic residues" evidence="3">
    <location>
        <begin position="335"/>
        <end position="350"/>
    </location>
</feature>
<feature type="compositionally biased region" description="Low complexity" evidence="3">
    <location>
        <begin position="320"/>
        <end position="333"/>
    </location>
</feature>
<feature type="compositionally biased region" description="Gly residues" evidence="3">
    <location>
        <begin position="603"/>
        <end position="617"/>
    </location>
</feature>
<dbReference type="InterPro" id="IPR036864">
    <property type="entry name" value="Zn2-C6_fun-type_DNA-bd_sf"/>
</dbReference>
<feature type="compositionally biased region" description="Low complexity" evidence="3">
    <location>
        <begin position="138"/>
        <end position="165"/>
    </location>
</feature>
<feature type="compositionally biased region" description="Low complexity" evidence="3">
    <location>
        <begin position="554"/>
        <end position="567"/>
    </location>
</feature>
<dbReference type="PANTHER" id="PTHR31001:SF81">
    <property type="entry name" value="ZN(II)2CYS6 TRANSCRIPTION FACTOR"/>
    <property type="match status" value="1"/>
</dbReference>
<dbReference type="EMBL" id="DF849881">
    <property type="protein sequence ID" value="GAT59550.1"/>
    <property type="molecule type" value="Genomic_DNA"/>
</dbReference>